<name>A0A2K3DJG7_CHLRE</name>
<dbReference type="InterPro" id="IPR051681">
    <property type="entry name" value="Ser/Thr_Kinases-Pseudokinases"/>
</dbReference>
<evidence type="ECO:0000256" key="5">
    <source>
        <dbReference type="PROSITE-ProRule" id="PRU10141"/>
    </source>
</evidence>
<dbReference type="STRING" id="3055.A0A2K3DJG7"/>
<dbReference type="PROSITE" id="PS50011">
    <property type="entry name" value="PROTEIN_KINASE_DOM"/>
    <property type="match status" value="1"/>
</dbReference>
<feature type="compositionally biased region" description="Low complexity" evidence="6">
    <location>
        <begin position="617"/>
        <end position="632"/>
    </location>
</feature>
<protein>
    <recommendedName>
        <fullName evidence="7">Protein kinase domain-containing protein</fullName>
    </recommendedName>
</protein>
<feature type="region of interest" description="Disordered" evidence="6">
    <location>
        <begin position="911"/>
        <end position="940"/>
    </location>
</feature>
<evidence type="ECO:0000256" key="6">
    <source>
        <dbReference type="SAM" id="MobiDB-lite"/>
    </source>
</evidence>
<feature type="compositionally biased region" description="Low complexity" evidence="6">
    <location>
        <begin position="649"/>
        <end position="660"/>
    </location>
</feature>
<feature type="region of interest" description="Disordered" evidence="6">
    <location>
        <begin position="404"/>
        <end position="432"/>
    </location>
</feature>
<dbReference type="ExpressionAtlas" id="A0A2K3DJG7">
    <property type="expression patterns" value="baseline"/>
</dbReference>
<feature type="region of interest" description="Disordered" evidence="6">
    <location>
        <begin position="810"/>
        <end position="833"/>
    </location>
</feature>
<dbReference type="RefSeq" id="XP_001702860.2">
    <property type="nucleotide sequence ID" value="XM_001702808.2"/>
</dbReference>
<evidence type="ECO:0000256" key="1">
    <source>
        <dbReference type="ARBA" id="ARBA00022679"/>
    </source>
</evidence>
<dbReference type="PROSITE" id="PS00107">
    <property type="entry name" value="PROTEIN_KINASE_ATP"/>
    <property type="match status" value="1"/>
</dbReference>
<evidence type="ECO:0000313" key="9">
    <source>
        <dbReference type="Proteomes" id="UP000006906"/>
    </source>
</evidence>
<organism evidence="8 9">
    <name type="scientific">Chlamydomonas reinhardtii</name>
    <name type="common">Chlamydomonas smithii</name>
    <dbReference type="NCBI Taxonomy" id="3055"/>
    <lineage>
        <taxon>Eukaryota</taxon>
        <taxon>Viridiplantae</taxon>
        <taxon>Chlorophyta</taxon>
        <taxon>core chlorophytes</taxon>
        <taxon>Chlorophyceae</taxon>
        <taxon>CS clade</taxon>
        <taxon>Chlamydomonadales</taxon>
        <taxon>Chlamydomonadaceae</taxon>
        <taxon>Chlamydomonas</taxon>
    </lineage>
</organism>
<accession>A0A2K3DJG7</accession>
<proteinExistence type="predicted"/>
<feature type="domain" description="Protein kinase" evidence="7">
    <location>
        <begin position="1060"/>
        <end position="1387"/>
    </location>
</feature>
<dbReference type="Proteomes" id="UP000006906">
    <property type="component" value="Chromosome 7"/>
</dbReference>
<dbReference type="SUPFAM" id="SSF56112">
    <property type="entry name" value="Protein kinase-like (PK-like)"/>
    <property type="match status" value="1"/>
</dbReference>
<feature type="compositionally biased region" description="Gly residues" evidence="6">
    <location>
        <begin position="405"/>
        <end position="417"/>
    </location>
</feature>
<sequence length="1400" mass="140321">MPGFLCCFGGAAGPAQLDANAVPAAKAAIYAAPGVGTVPAASAGASAPQTASTKAQPAGVAQTATVPPVVLHLQRHLAALQGTWISRVDMALKLTMECTGATAVGLTMLSATHDCLVVLARRGPQHLVLPPGSCIAITDPGEMAQSLDTPEQHSLQHMYSTSAALVRTVPPPRTANGAPPPAGAAGAAPSLPLDWAHLHRSHGITHFAALPLYHGSNLAGALTILGSTSAGGGGGGPGNLADPHSTTAVPQLVSIANSSAHGLTQVAAANASGGGGGGGAGGGGGGAASLDALFRAPLSLELVGMAVAQCCLGADMALACHAVEMVQAMHACASIQQLVAGISLGLQALMHARFCLTLRCNVALAVEFQPNAIMFEESGAAAGAASTSNSTAVTGQHHYTASAHDGGGAAAASGPGGAKPQATGRPSAVFGSPAPTGAGGIRTLTSGGLANGEGAGGGGRLAFSTARSGLDTTCNDAAWGASSGHVTASVLLHQIVGRRYKARPFSVYHTLLIRTIHELAASAYGGTVITQCHDHMQDAKTPSRDIYALGRGVGQPPQSMVLSVTHLRPADDANPAEVAAAAAAAAAAPHATGSSGTPGGAPHTQRSGLTRRSTQGAAAAAAAPPPATTSSADTGSHAHPPASPERHPSSASGPGSTSAHAVLSPGNTGATAADSPAPQEPRTYIGLYLTSAEPLPAALLDLILVEAHSLACHVLSPLVHRKLLVGELAVEWGLMQIVTSSNLPHAGAGTNDSASAHGRLLNRQNTANIVPMAAAPAGAAAAAAGGGSMLGTPLTGGSMIAMTPEHAGDAAGGAAGGAAGRTGSSLGPSGADSRMSSLQRIMAPFLMADMAATGDAAMLGATTAVSGQAGLLGHMTAAGRRSSDMSLAGATAATAAAALAGGSLNAGTANAPGGGGGGTTGEALRSLGTGPGTGGPSPAGVTALGIRRILAFDAQAGGAGGGAKPASGQNGRKSVTISESVAREMMMAAAAASNGGVGGSAPGGDKFLSTEVATVQDTHSQMGLLVTSYKETLHNMHMELSVGNSNRNPAAEFADDPGKLVLREVLGKGGHGVVFRGSMHTLEVAIKVFQTPGEDEPLAAGTASRPEVLAETLLQRRRVLTRAALELAIMSSISHPNIVQVYAQWPTALLERDETQPCRRRLRKLPPDTPPPASGGLVCAVMVMEYCDKGTLVDAINRGDFVTPARDGSGYKPNYKAIYTTLLEVALGLRHLASMAVTHCDVKPANILLRSCPRDPRGFTAKLADFGYAALLRDSGPDGHRSVVTDEACGTVTHMAPESFVEGEPVDSSADVYAFGILMWELISGKQPYHDRNLKQLPHEVVNKGLRPTFPTNTPDVYKSLAKSCWSPLPRNRPTAAQVVQSIQAQLDKIEAVARLLGKV</sequence>
<dbReference type="Gramene" id="PNW80679">
    <property type="protein sequence ID" value="PNW80679"/>
    <property type="gene ID" value="CHLRE_07g325754v5"/>
</dbReference>
<dbReference type="InParanoid" id="A0A2K3DJG7"/>
<keyword evidence="4 5" id="KW-0067">ATP-binding</keyword>
<dbReference type="OrthoDB" id="1668230at2759"/>
<dbReference type="GO" id="GO:0005524">
    <property type="term" value="F:ATP binding"/>
    <property type="evidence" value="ECO:0007669"/>
    <property type="project" value="UniProtKB-UniRule"/>
</dbReference>
<dbReference type="PROSITE" id="PS00108">
    <property type="entry name" value="PROTEIN_KINASE_ST"/>
    <property type="match status" value="1"/>
</dbReference>
<dbReference type="InterPro" id="IPR008271">
    <property type="entry name" value="Ser/Thr_kinase_AS"/>
</dbReference>
<keyword evidence="3" id="KW-0418">Kinase</keyword>
<dbReference type="InterPro" id="IPR000719">
    <property type="entry name" value="Prot_kinase_dom"/>
</dbReference>
<evidence type="ECO:0000256" key="4">
    <source>
        <dbReference type="ARBA" id="ARBA00022840"/>
    </source>
</evidence>
<keyword evidence="2 5" id="KW-0547">Nucleotide-binding</keyword>
<dbReference type="PANTHER" id="PTHR44329">
    <property type="entry name" value="SERINE/THREONINE-PROTEIN KINASE TNNI3K-RELATED"/>
    <property type="match status" value="1"/>
</dbReference>
<dbReference type="GO" id="GO:0004674">
    <property type="term" value="F:protein serine/threonine kinase activity"/>
    <property type="evidence" value="ECO:0000318"/>
    <property type="project" value="GO_Central"/>
</dbReference>
<evidence type="ECO:0000256" key="2">
    <source>
        <dbReference type="ARBA" id="ARBA00022741"/>
    </source>
</evidence>
<reference evidence="8 9" key="1">
    <citation type="journal article" date="2007" name="Science">
        <title>The Chlamydomonas genome reveals the evolution of key animal and plant functions.</title>
        <authorList>
            <person name="Merchant S.S."/>
            <person name="Prochnik S.E."/>
            <person name="Vallon O."/>
            <person name="Harris E.H."/>
            <person name="Karpowicz S.J."/>
            <person name="Witman G.B."/>
            <person name="Terry A."/>
            <person name="Salamov A."/>
            <person name="Fritz-Laylin L.K."/>
            <person name="Marechal-Drouard L."/>
            <person name="Marshall W.F."/>
            <person name="Qu L.H."/>
            <person name="Nelson D.R."/>
            <person name="Sanderfoot A.A."/>
            <person name="Spalding M.H."/>
            <person name="Kapitonov V.V."/>
            <person name="Ren Q."/>
            <person name="Ferris P."/>
            <person name="Lindquist E."/>
            <person name="Shapiro H."/>
            <person name="Lucas S.M."/>
            <person name="Grimwood J."/>
            <person name="Schmutz J."/>
            <person name="Cardol P."/>
            <person name="Cerutti H."/>
            <person name="Chanfreau G."/>
            <person name="Chen C.L."/>
            <person name="Cognat V."/>
            <person name="Croft M.T."/>
            <person name="Dent R."/>
            <person name="Dutcher S."/>
            <person name="Fernandez E."/>
            <person name="Fukuzawa H."/>
            <person name="Gonzalez-Ballester D."/>
            <person name="Gonzalez-Halphen D."/>
            <person name="Hallmann A."/>
            <person name="Hanikenne M."/>
            <person name="Hippler M."/>
            <person name="Inwood W."/>
            <person name="Jabbari K."/>
            <person name="Kalanon M."/>
            <person name="Kuras R."/>
            <person name="Lefebvre P.A."/>
            <person name="Lemaire S.D."/>
            <person name="Lobanov A.V."/>
            <person name="Lohr M."/>
            <person name="Manuell A."/>
            <person name="Meier I."/>
            <person name="Mets L."/>
            <person name="Mittag M."/>
            <person name="Mittelmeier T."/>
            <person name="Moroney J.V."/>
            <person name="Moseley J."/>
            <person name="Napoli C."/>
            <person name="Nedelcu A.M."/>
            <person name="Niyogi K."/>
            <person name="Novoselov S.V."/>
            <person name="Paulsen I.T."/>
            <person name="Pazour G."/>
            <person name="Purton S."/>
            <person name="Ral J.P."/>
            <person name="Riano-Pachon D.M."/>
            <person name="Riekhof W."/>
            <person name="Rymarquis L."/>
            <person name="Schroda M."/>
            <person name="Stern D."/>
            <person name="Umen J."/>
            <person name="Willows R."/>
            <person name="Wilson N."/>
            <person name="Zimmer S.L."/>
            <person name="Allmer J."/>
            <person name="Balk J."/>
            <person name="Bisova K."/>
            <person name="Chen C.J."/>
            <person name="Elias M."/>
            <person name="Gendler K."/>
            <person name="Hauser C."/>
            <person name="Lamb M.R."/>
            <person name="Ledford H."/>
            <person name="Long J.C."/>
            <person name="Minagawa J."/>
            <person name="Page M.D."/>
            <person name="Pan J."/>
            <person name="Pootakham W."/>
            <person name="Roje S."/>
            <person name="Rose A."/>
            <person name="Stahlberg E."/>
            <person name="Terauchi A.M."/>
            <person name="Yang P."/>
            <person name="Ball S."/>
            <person name="Bowler C."/>
            <person name="Dieckmann C.L."/>
            <person name="Gladyshev V.N."/>
            <person name="Green P."/>
            <person name="Jorgensen R."/>
            <person name="Mayfield S."/>
            <person name="Mueller-Roeber B."/>
            <person name="Rajamani S."/>
            <person name="Sayre R.T."/>
            <person name="Brokstein P."/>
            <person name="Dubchak I."/>
            <person name="Goodstein D."/>
            <person name="Hornick L."/>
            <person name="Huang Y.W."/>
            <person name="Jhaveri J."/>
            <person name="Luo Y."/>
            <person name="Martinez D."/>
            <person name="Ngau W.C."/>
            <person name="Otillar B."/>
            <person name="Poliakov A."/>
            <person name="Porter A."/>
            <person name="Szajkowski L."/>
            <person name="Werner G."/>
            <person name="Zhou K."/>
            <person name="Grigoriev I.V."/>
            <person name="Rokhsar D.S."/>
            <person name="Grossman A.R."/>
        </authorList>
    </citation>
    <scope>NUCLEOTIDE SEQUENCE [LARGE SCALE GENOMIC DNA]</scope>
    <source>
        <strain evidence="9">CC-503</strain>
    </source>
</reference>
<dbReference type="GO" id="GO:0007165">
    <property type="term" value="P:signal transduction"/>
    <property type="evidence" value="ECO:0000318"/>
    <property type="project" value="GO_Central"/>
</dbReference>
<dbReference type="InterPro" id="IPR011009">
    <property type="entry name" value="Kinase-like_dom_sf"/>
</dbReference>
<feature type="binding site" evidence="5">
    <location>
        <position position="1087"/>
    </location>
    <ligand>
        <name>ATP</name>
        <dbReference type="ChEBI" id="CHEBI:30616"/>
    </ligand>
</feature>
<keyword evidence="9" id="KW-1185">Reference proteome</keyword>
<dbReference type="PaxDb" id="3055-EDO96817"/>
<feature type="region of interest" description="Disordered" evidence="6">
    <location>
        <begin position="584"/>
        <end position="679"/>
    </location>
</feature>
<dbReference type="PANTHER" id="PTHR44329:SF214">
    <property type="entry name" value="PROTEIN KINASE DOMAIN-CONTAINING PROTEIN"/>
    <property type="match status" value="1"/>
</dbReference>
<dbReference type="EMBL" id="CM008968">
    <property type="protein sequence ID" value="PNW80679.1"/>
    <property type="molecule type" value="Genomic_DNA"/>
</dbReference>
<dbReference type="SMART" id="SM00220">
    <property type="entry name" value="S_TKc"/>
    <property type="match status" value="1"/>
</dbReference>
<keyword evidence="1" id="KW-0808">Transferase</keyword>
<feature type="compositionally biased region" description="Gly residues" evidence="6">
    <location>
        <begin position="810"/>
        <end position="820"/>
    </location>
</feature>
<gene>
    <name evidence="8" type="ORF">CHLRE_07g325754v5</name>
</gene>
<dbReference type="Gene3D" id="3.30.200.20">
    <property type="entry name" value="Phosphorylase Kinase, domain 1"/>
    <property type="match status" value="1"/>
</dbReference>
<evidence type="ECO:0000313" key="8">
    <source>
        <dbReference type="EMBL" id="PNW80679.1"/>
    </source>
</evidence>
<evidence type="ECO:0000256" key="3">
    <source>
        <dbReference type="ARBA" id="ARBA00022777"/>
    </source>
</evidence>
<dbReference type="InterPro" id="IPR017441">
    <property type="entry name" value="Protein_kinase_ATP_BS"/>
</dbReference>
<dbReference type="GeneID" id="5728422"/>
<dbReference type="KEGG" id="cre:CHLRE_07g325754v5"/>
<feature type="compositionally biased region" description="Polar residues" evidence="6">
    <location>
        <begin position="604"/>
        <end position="616"/>
    </location>
</feature>
<evidence type="ECO:0000259" key="7">
    <source>
        <dbReference type="PROSITE" id="PS50011"/>
    </source>
</evidence>
<dbReference type="Gene3D" id="1.10.510.10">
    <property type="entry name" value="Transferase(Phosphotransferase) domain 1"/>
    <property type="match status" value="1"/>
</dbReference>
<dbReference type="Pfam" id="PF00069">
    <property type="entry name" value="Pkinase"/>
    <property type="match status" value="1"/>
</dbReference>